<gene>
    <name evidence="2" type="ORF">RRF57_001274</name>
</gene>
<evidence type="ECO:0000313" key="3">
    <source>
        <dbReference type="Proteomes" id="UP001305414"/>
    </source>
</evidence>
<sequence length="107" mass="12313">MATLNVAFTRGYDYISRRFWDLASAHGYCIVSILHWVAFKHQDDIKFFRGGVDNTAIDFLKNKGILTGSNSLLKAEIATSFCGSYTLNDDYRLFNYPAEIAYRIWKL</sequence>
<reference evidence="2 3" key="1">
    <citation type="submission" date="2023-10" db="EMBL/GenBank/DDBJ databases">
        <title>Draft genome sequence of Xylaria bambusicola isolate GMP-LS, the root and basal stem rot pathogen of sugarcane in Indonesia.</title>
        <authorList>
            <person name="Selvaraj P."/>
            <person name="Muralishankar V."/>
            <person name="Muruganantham S."/>
            <person name="Sp S."/>
            <person name="Haryani S."/>
            <person name="Lau K.J.X."/>
            <person name="Naqvi N.I."/>
        </authorList>
    </citation>
    <scope>NUCLEOTIDE SEQUENCE [LARGE SCALE GENOMIC DNA]</scope>
    <source>
        <strain evidence="2">GMP-LS</strain>
    </source>
</reference>
<protein>
    <submittedName>
        <fullName evidence="2">Uncharacterized protein</fullName>
    </submittedName>
</protein>
<dbReference type="AlphaFoldDB" id="A0AAN7UBM0"/>
<accession>A0AAN7UBM0</accession>
<evidence type="ECO:0000256" key="1">
    <source>
        <dbReference type="SAM" id="Phobius"/>
    </source>
</evidence>
<dbReference type="EMBL" id="JAWHQM010000002">
    <property type="protein sequence ID" value="KAK5625558.1"/>
    <property type="molecule type" value="Genomic_DNA"/>
</dbReference>
<keyword evidence="3" id="KW-1185">Reference proteome</keyword>
<comment type="caution">
    <text evidence="2">The sequence shown here is derived from an EMBL/GenBank/DDBJ whole genome shotgun (WGS) entry which is preliminary data.</text>
</comment>
<dbReference type="Proteomes" id="UP001305414">
    <property type="component" value="Unassembled WGS sequence"/>
</dbReference>
<feature type="transmembrane region" description="Helical" evidence="1">
    <location>
        <begin position="20"/>
        <end position="39"/>
    </location>
</feature>
<keyword evidence="1" id="KW-0812">Transmembrane</keyword>
<evidence type="ECO:0000313" key="2">
    <source>
        <dbReference type="EMBL" id="KAK5625558.1"/>
    </source>
</evidence>
<keyword evidence="1" id="KW-0472">Membrane</keyword>
<organism evidence="2 3">
    <name type="scientific">Xylaria bambusicola</name>
    <dbReference type="NCBI Taxonomy" id="326684"/>
    <lineage>
        <taxon>Eukaryota</taxon>
        <taxon>Fungi</taxon>
        <taxon>Dikarya</taxon>
        <taxon>Ascomycota</taxon>
        <taxon>Pezizomycotina</taxon>
        <taxon>Sordariomycetes</taxon>
        <taxon>Xylariomycetidae</taxon>
        <taxon>Xylariales</taxon>
        <taxon>Xylariaceae</taxon>
        <taxon>Xylaria</taxon>
    </lineage>
</organism>
<name>A0AAN7UBM0_9PEZI</name>
<proteinExistence type="predicted"/>
<keyword evidence="1" id="KW-1133">Transmembrane helix</keyword>